<dbReference type="InterPro" id="IPR018483">
    <property type="entry name" value="Carb_kinase_FGGY_CS"/>
</dbReference>
<dbReference type="Proteomes" id="UP000644756">
    <property type="component" value="Unassembled WGS sequence"/>
</dbReference>
<dbReference type="PROSITE" id="PS00445">
    <property type="entry name" value="FGGY_KINASES_2"/>
    <property type="match status" value="1"/>
</dbReference>
<dbReference type="SUPFAM" id="SSF53067">
    <property type="entry name" value="Actin-like ATPase domain"/>
    <property type="match status" value="2"/>
</dbReference>
<dbReference type="Pfam" id="PF02782">
    <property type="entry name" value="FGGY_C"/>
    <property type="match status" value="1"/>
</dbReference>
<evidence type="ECO:0000259" key="5">
    <source>
        <dbReference type="Pfam" id="PF00370"/>
    </source>
</evidence>
<dbReference type="AlphaFoldDB" id="A0A917CWV0"/>
<dbReference type="InterPro" id="IPR018484">
    <property type="entry name" value="FGGY_N"/>
</dbReference>
<keyword evidence="8" id="KW-1185">Reference proteome</keyword>
<dbReference type="PIRSF" id="PIRSF000538">
    <property type="entry name" value="GlpK"/>
    <property type="match status" value="1"/>
</dbReference>
<evidence type="ECO:0000256" key="3">
    <source>
        <dbReference type="ARBA" id="ARBA00022777"/>
    </source>
</evidence>
<dbReference type="InterPro" id="IPR018485">
    <property type="entry name" value="FGGY_C"/>
</dbReference>
<protein>
    <submittedName>
        <fullName evidence="7">Xylulokinase</fullName>
    </submittedName>
</protein>
<dbReference type="InterPro" id="IPR000577">
    <property type="entry name" value="Carb_kinase_FGGY"/>
</dbReference>
<gene>
    <name evidence="7" type="ORF">GCM10010916_18540</name>
</gene>
<dbReference type="PANTHER" id="PTHR43095">
    <property type="entry name" value="SUGAR KINASE"/>
    <property type="match status" value="1"/>
</dbReference>
<evidence type="ECO:0000313" key="8">
    <source>
        <dbReference type="Proteomes" id="UP000644756"/>
    </source>
</evidence>
<reference evidence="7" key="1">
    <citation type="journal article" date="2014" name="Int. J. Syst. Evol. Microbiol.">
        <title>Complete genome sequence of Corynebacterium casei LMG S-19264T (=DSM 44701T), isolated from a smear-ripened cheese.</title>
        <authorList>
            <consortium name="US DOE Joint Genome Institute (JGI-PGF)"/>
            <person name="Walter F."/>
            <person name="Albersmeier A."/>
            <person name="Kalinowski J."/>
            <person name="Ruckert C."/>
        </authorList>
    </citation>
    <scope>NUCLEOTIDE SEQUENCE</scope>
    <source>
        <strain evidence="7">CGMCC 1.12987</strain>
    </source>
</reference>
<reference evidence="7" key="2">
    <citation type="submission" date="2020-09" db="EMBL/GenBank/DDBJ databases">
        <authorList>
            <person name="Sun Q."/>
            <person name="Zhou Y."/>
        </authorList>
    </citation>
    <scope>NUCLEOTIDE SEQUENCE</scope>
    <source>
        <strain evidence="7">CGMCC 1.12987</strain>
    </source>
</reference>
<dbReference type="CDD" id="cd00366">
    <property type="entry name" value="ASKHA_NBD_FGGY"/>
    <property type="match status" value="1"/>
</dbReference>
<dbReference type="Pfam" id="PF00370">
    <property type="entry name" value="FGGY_N"/>
    <property type="match status" value="1"/>
</dbReference>
<dbReference type="Gene3D" id="3.30.420.40">
    <property type="match status" value="2"/>
</dbReference>
<evidence type="ECO:0000313" key="7">
    <source>
        <dbReference type="EMBL" id="GGG01679.1"/>
    </source>
</evidence>
<evidence type="ECO:0000256" key="1">
    <source>
        <dbReference type="ARBA" id="ARBA00009156"/>
    </source>
</evidence>
<comment type="caution">
    <text evidence="7">The sequence shown here is derived from an EMBL/GenBank/DDBJ whole genome shotgun (WGS) entry which is preliminary data.</text>
</comment>
<dbReference type="GO" id="GO:0016301">
    <property type="term" value="F:kinase activity"/>
    <property type="evidence" value="ECO:0007669"/>
    <property type="project" value="UniProtKB-KW"/>
</dbReference>
<proteinExistence type="inferred from homology"/>
<dbReference type="PANTHER" id="PTHR43095:SF5">
    <property type="entry name" value="XYLULOSE KINASE"/>
    <property type="match status" value="1"/>
</dbReference>
<dbReference type="GO" id="GO:0005975">
    <property type="term" value="P:carbohydrate metabolic process"/>
    <property type="evidence" value="ECO:0007669"/>
    <property type="project" value="InterPro"/>
</dbReference>
<sequence>MHLCELCKVHFLKDKNYNGKVGVGVNRSPHFIGIDIGTQGTKVSLVNASGEMVTNSFIPSNLIRPEPGTVEQQPSEMLLAVIDGIREVKERSRIDPRYILAIGLDGQMAGIMGIDRDWNAVTSYDSWLDTRCEKYMPMMKEQEEQIIQLTGSPVTYAHGPKILWWKHERPDVYKRIDKFILPTTYVAGSLAGLKAEQAFIDYTHLHFAGFGDVLRNRWSDELLHAFDISKDKLPRIVNPWDIIGHLTKENAKLCGLAEGTPIIAGCGDTAATILGAGITKAGSILDVAGTASVLSCCVNEYQPDTRTKTFIYARSVIPDLWTPLAYINGGGQCLAWFRDMMAMKEGKVTFDELNTGAARESAGSKGLYFIPHFAGRVCPNNPFLRGSWLGLNWSHHQAHMYRSILESIAYEYHGYLAVIRQLIPDARFTNVNVVGGGAKGDLFNSIKADVLNVPYTTLNNSDTATVASAVIAGYGIGFYTDIAETMNSIVKVKRKIEPNADNHKLYTPLAETYQRALEALTPIYRNHLS</sequence>
<evidence type="ECO:0000259" key="6">
    <source>
        <dbReference type="Pfam" id="PF02782"/>
    </source>
</evidence>
<dbReference type="GO" id="GO:0016773">
    <property type="term" value="F:phosphotransferase activity, alcohol group as acceptor"/>
    <property type="evidence" value="ECO:0007669"/>
    <property type="project" value="InterPro"/>
</dbReference>
<organism evidence="7 8">
    <name type="scientific">Paenibacillus abyssi</name>
    <dbReference type="NCBI Taxonomy" id="1340531"/>
    <lineage>
        <taxon>Bacteria</taxon>
        <taxon>Bacillati</taxon>
        <taxon>Bacillota</taxon>
        <taxon>Bacilli</taxon>
        <taxon>Bacillales</taxon>
        <taxon>Paenibacillaceae</taxon>
        <taxon>Paenibacillus</taxon>
    </lineage>
</organism>
<keyword evidence="3 4" id="KW-0418">Kinase</keyword>
<dbReference type="InterPro" id="IPR050406">
    <property type="entry name" value="FGGY_Carb_Kinase"/>
</dbReference>
<accession>A0A917CWV0</accession>
<feature type="domain" description="Carbohydrate kinase FGGY N-terminal" evidence="5">
    <location>
        <begin position="32"/>
        <end position="275"/>
    </location>
</feature>
<evidence type="ECO:0000256" key="4">
    <source>
        <dbReference type="RuleBase" id="RU003733"/>
    </source>
</evidence>
<feature type="domain" description="Carbohydrate kinase FGGY C-terminal" evidence="6">
    <location>
        <begin position="289"/>
        <end position="474"/>
    </location>
</feature>
<name>A0A917CWV0_9BACL</name>
<comment type="similarity">
    <text evidence="1 4">Belongs to the FGGY kinase family.</text>
</comment>
<dbReference type="InterPro" id="IPR043129">
    <property type="entry name" value="ATPase_NBD"/>
</dbReference>
<keyword evidence="2 4" id="KW-0808">Transferase</keyword>
<dbReference type="EMBL" id="BMGR01000005">
    <property type="protein sequence ID" value="GGG01679.1"/>
    <property type="molecule type" value="Genomic_DNA"/>
</dbReference>
<evidence type="ECO:0000256" key="2">
    <source>
        <dbReference type="ARBA" id="ARBA00022679"/>
    </source>
</evidence>